<keyword evidence="1" id="KW-0732">Signal</keyword>
<evidence type="ECO:0000259" key="2">
    <source>
        <dbReference type="Pfam" id="PF01841"/>
    </source>
</evidence>
<dbReference type="Gene3D" id="2.60.120.1130">
    <property type="match status" value="1"/>
</dbReference>
<dbReference type="Pfam" id="PF01841">
    <property type="entry name" value="Transglut_core"/>
    <property type="match status" value="1"/>
</dbReference>
<dbReference type="AlphaFoldDB" id="A0A941DL71"/>
<evidence type="ECO:0000313" key="5">
    <source>
        <dbReference type="Proteomes" id="UP000680067"/>
    </source>
</evidence>
<dbReference type="Pfam" id="PF12969">
    <property type="entry name" value="DUF3857"/>
    <property type="match status" value="1"/>
</dbReference>
<sequence length="637" mass="71490">MHFRPVTALVASYIILSAIHPACAEEVADQGHIRYLKDHYTVRMNADGLPRTERDFIIRAIDDTGVKQLIQQYLTANKDKNQLTITAAETLKADGTVIPVADADRKVQQGMLGGVSYPEQQLTQMTFPKLAVGDAIHLHYVYQRSKTDLPGGHSEAYYFGRDVIRENTRFTLEFPAALKLQFVAHELQPVQDQTKDGTRQLVWQFENTKVTQGDFGVINNWQYTPHLMMTTFADWKAIAQAYQQGAAEKTILSEKVRKLTAQLTEGITEDREKARVLYDWVRKNIRYVASYIGDGGMVPNDTDTILERLYGDCKDHATLLEAMLGAAGIEASQVMIDADNDNYTLPPLPVFWFNHAINYLPGLHMYLDSTSDTTPFGMLPEFDRGHPVLITKGFEKVTETPALRAADLSAIRQTKTTVGVNGEWKRVTRIGGKGLAAVINREFLDGIGRGNEANWARNYLNSNTLSGSAELIAEAPADKSGFDYRFEENLNNMISQPEAAAVLMLPALDGPVNLDGIMKRYNESQRSTDFKCNSFEIRDETEMVLAPSLKAIYLPKNVRLNSGPVFADIRYEQRGQTIVTKRHFGIDSDRSWCAAEEYPRFQKAMKQIEKALEARVLYLRSGTVDKIKTKAAKPQSS</sequence>
<feature type="domain" description="DUF3857" evidence="3">
    <location>
        <begin position="47"/>
        <end position="209"/>
    </location>
</feature>
<protein>
    <submittedName>
        <fullName evidence="4">DUF3857 and transglutaminase domain-containing protein</fullName>
    </submittedName>
</protein>
<reference evidence="4" key="1">
    <citation type="submission" date="2021-04" db="EMBL/GenBank/DDBJ databases">
        <title>novel species isolated from subtropical streams in China.</title>
        <authorList>
            <person name="Lu H."/>
        </authorList>
    </citation>
    <scope>NUCLEOTIDE SEQUENCE</scope>
    <source>
        <strain evidence="4">LFS511W</strain>
    </source>
</reference>
<comment type="caution">
    <text evidence="4">The sequence shown here is derived from an EMBL/GenBank/DDBJ whole genome shotgun (WGS) entry which is preliminary data.</text>
</comment>
<feature type="signal peptide" evidence="1">
    <location>
        <begin position="1"/>
        <end position="24"/>
    </location>
</feature>
<dbReference type="Gene3D" id="2.60.40.3140">
    <property type="match status" value="1"/>
</dbReference>
<proteinExistence type="predicted"/>
<dbReference type="Proteomes" id="UP000680067">
    <property type="component" value="Unassembled WGS sequence"/>
</dbReference>
<name>A0A941DL71_9BURK</name>
<evidence type="ECO:0000259" key="3">
    <source>
        <dbReference type="Pfam" id="PF12969"/>
    </source>
</evidence>
<dbReference type="InterPro" id="IPR002931">
    <property type="entry name" value="Transglutaminase-like"/>
</dbReference>
<organism evidence="4 5">
    <name type="scientific">Undibacterium luofuense</name>
    <dbReference type="NCBI Taxonomy" id="2828733"/>
    <lineage>
        <taxon>Bacteria</taxon>
        <taxon>Pseudomonadati</taxon>
        <taxon>Pseudomonadota</taxon>
        <taxon>Betaproteobacteria</taxon>
        <taxon>Burkholderiales</taxon>
        <taxon>Oxalobacteraceae</taxon>
        <taxon>Undibacterium</taxon>
    </lineage>
</organism>
<dbReference type="InterPro" id="IPR038765">
    <property type="entry name" value="Papain-like_cys_pep_sf"/>
</dbReference>
<evidence type="ECO:0000256" key="1">
    <source>
        <dbReference type="SAM" id="SignalP"/>
    </source>
</evidence>
<accession>A0A941DL71</accession>
<gene>
    <name evidence="4" type="ORF">KDM89_05420</name>
</gene>
<feature type="chain" id="PRO_5037396259" evidence="1">
    <location>
        <begin position="25"/>
        <end position="637"/>
    </location>
</feature>
<dbReference type="SUPFAM" id="SSF54001">
    <property type="entry name" value="Cysteine proteinases"/>
    <property type="match status" value="1"/>
</dbReference>
<feature type="domain" description="Transglutaminase-like" evidence="2">
    <location>
        <begin position="258"/>
        <end position="335"/>
    </location>
</feature>
<dbReference type="InterPro" id="IPR024618">
    <property type="entry name" value="DUF3857"/>
</dbReference>
<dbReference type="EMBL" id="JAGSPN010000003">
    <property type="protein sequence ID" value="MBR7781567.1"/>
    <property type="molecule type" value="Genomic_DNA"/>
</dbReference>
<evidence type="ECO:0000313" key="4">
    <source>
        <dbReference type="EMBL" id="MBR7781567.1"/>
    </source>
</evidence>
<keyword evidence="5" id="KW-1185">Reference proteome</keyword>
<dbReference type="RefSeq" id="WP_212686924.1">
    <property type="nucleotide sequence ID" value="NZ_JAGSPN010000003.1"/>
</dbReference>
<dbReference type="Gene3D" id="3.10.620.30">
    <property type="match status" value="1"/>
</dbReference>